<organism evidence="1 2">
    <name type="scientific">Paenibacillus woosongensis</name>
    <dbReference type="NCBI Taxonomy" id="307580"/>
    <lineage>
        <taxon>Bacteria</taxon>
        <taxon>Bacillati</taxon>
        <taxon>Bacillota</taxon>
        <taxon>Bacilli</taxon>
        <taxon>Bacillales</taxon>
        <taxon>Paenibacillaceae</taxon>
        <taxon>Paenibacillus</taxon>
    </lineage>
</organism>
<dbReference type="EMBL" id="BOSM01000006">
    <property type="protein sequence ID" value="GIP59681.1"/>
    <property type="molecule type" value="Genomic_DNA"/>
</dbReference>
<proteinExistence type="predicted"/>
<sequence>MMVSSFLNDVARFVDANISKVVLNDTVEITSFNVKEVTGSTVGMQYIVPAADVSLVTKIELKDANNNIKTTNNVYVPITTDTLLLHTVQVKEV</sequence>
<comment type="caution">
    <text evidence="1">The sequence shown here is derived from an EMBL/GenBank/DDBJ whole genome shotgun (WGS) entry which is preliminary data.</text>
</comment>
<evidence type="ECO:0008006" key="3">
    <source>
        <dbReference type="Google" id="ProtNLM"/>
    </source>
</evidence>
<gene>
    <name evidence="1" type="ORF">J15TS10_34950</name>
</gene>
<reference evidence="1 2" key="1">
    <citation type="submission" date="2021-03" db="EMBL/GenBank/DDBJ databases">
        <title>Antimicrobial resistance genes in bacteria isolated from Japanese honey, and their potential for conferring macrolide and lincosamide resistance in the American foulbrood pathogen Paenibacillus larvae.</title>
        <authorList>
            <person name="Okamoto M."/>
            <person name="Kumagai M."/>
            <person name="Kanamori H."/>
            <person name="Takamatsu D."/>
        </authorList>
    </citation>
    <scope>NUCLEOTIDE SEQUENCE [LARGE SCALE GENOMIC DNA]</scope>
    <source>
        <strain evidence="1 2">J15TS10</strain>
    </source>
</reference>
<accession>A0ABQ4MUW0</accession>
<name>A0ABQ4MUW0_9BACL</name>
<protein>
    <recommendedName>
        <fullName evidence="3">Ketopantoate hydroxymethyltransferase</fullName>
    </recommendedName>
</protein>
<evidence type="ECO:0000313" key="1">
    <source>
        <dbReference type="EMBL" id="GIP59681.1"/>
    </source>
</evidence>
<evidence type="ECO:0000313" key="2">
    <source>
        <dbReference type="Proteomes" id="UP000681290"/>
    </source>
</evidence>
<dbReference type="Proteomes" id="UP000681290">
    <property type="component" value="Unassembled WGS sequence"/>
</dbReference>
<keyword evidence="2" id="KW-1185">Reference proteome</keyword>